<dbReference type="AlphaFoldDB" id="A0ABD0KGQ9"/>
<reference evidence="2 3" key="1">
    <citation type="journal article" date="2023" name="Sci. Data">
        <title>Genome assembly of the Korean intertidal mud-creeper Batillaria attramentaria.</title>
        <authorList>
            <person name="Patra A.K."/>
            <person name="Ho P.T."/>
            <person name="Jun S."/>
            <person name="Lee S.J."/>
            <person name="Kim Y."/>
            <person name="Won Y.J."/>
        </authorList>
    </citation>
    <scope>NUCLEOTIDE SEQUENCE [LARGE SCALE GENOMIC DNA]</scope>
    <source>
        <strain evidence="2">Wonlab-2016</strain>
    </source>
</reference>
<name>A0ABD0KGQ9_9CAEN</name>
<evidence type="ECO:0000313" key="2">
    <source>
        <dbReference type="EMBL" id="KAK7486334.1"/>
    </source>
</evidence>
<dbReference type="GO" id="GO:0006915">
    <property type="term" value="P:apoptotic process"/>
    <property type="evidence" value="ECO:0007669"/>
    <property type="project" value="UniProtKB-KW"/>
</dbReference>
<keyword evidence="3" id="KW-1185">Reference proteome</keyword>
<gene>
    <name evidence="2" type="ORF">BaRGS_00022382</name>
</gene>
<dbReference type="InterPro" id="IPR036834">
    <property type="entry name" value="Bcl-2-like_sf"/>
</dbReference>
<protein>
    <submittedName>
        <fullName evidence="2">Uncharacterized protein</fullName>
    </submittedName>
</protein>
<proteinExistence type="predicted"/>
<dbReference type="EMBL" id="JACVVK020000180">
    <property type="protein sequence ID" value="KAK7486334.1"/>
    <property type="molecule type" value="Genomic_DNA"/>
</dbReference>
<evidence type="ECO:0000256" key="1">
    <source>
        <dbReference type="ARBA" id="ARBA00022703"/>
    </source>
</evidence>
<evidence type="ECO:0000313" key="3">
    <source>
        <dbReference type="Proteomes" id="UP001519460"/>
    </source>
</evidence>
<keyword evidence="1" id="KW-0053">Apoptosis</keyword>
<dbReference type="Proteomes" id="UP001519460">
    <property type="component" value="Unassembled WGS sequence"/>
</dbReference>
<dbReference type="PROSITE" id="PS50062">
    <property type="entry name" value="BCL2_FAMILY"/>
    <property type="match status" value="1"/>
</dbReference>
<dbReference type="Gene3D" id="1.10.437.10">
    <property type="entry name" value="Blc2-like"/>
    <property type="match status" value="1"/>
</dbReference>
<organism evidence="2 3">
    <name type="scientific">Batillaria attramentaria</name>
    <dbReference type="NCBI Taxonomy" id="370345"/>
    <lineage>
        <taxon>Eukaryota</taxon>
        <taxon>Metazoa</taxon>
        <taxon>Spiralia</taxon>
        <taxon>Lophotrochozoa</taxon>
        <taxon>Mollusca</taxon>
        <taxon>Gastropoda</taxon>
        <taxon>Caenogastropoda</taxon>
        <taxon>Sorbeoconcha</taxon>
        <taxon>Cerithioidea</taxon>
        <taxon>Batillariidae</taxon>
        <taxon>Batillaria</taxon>
    </lineage>
</organism>
<dbReference type="InterPro" id="IPR002475">
    <property type="entry name" value="Bcl2-like"/>
</dbReference>
<dbReference type="SUPFAM" id="SSF56854">
    <property type="entry name" value="Bcl-2 inhibitors of programmed cell death"/>
    <property type="match status" value="1"/>
</dbReference>
<sequence length="315" mass="35805">MKAAVHFGQVTRDLTIANAKSPPRHRSEDVKTEAKEVNMQVEVERATREGLLILAAFIQEKLIREKLLKLKDGILEANIDPDYCCALRLDDPDEGRPGEERLEAVGPTTQAQRDRELEALVSSIAEHLRAIGDSSNEGRDLNREVARIMRVKMQAQVNRDKDRVIRETPLILNAFIRKTQDRADDPEEQNTVSPEVVRSIVQCLLKIAQELETSHPPAEEQDPDMIVQEIRTYYRNRASRGAIKRMFKLVFKGGVYSWEHVALLFRCAAIYSERDLERTAVIKNMVIEMFAEKVAPWVVQRGGWVSSSSLASLSF</sequence>
<accession>A0ABD0KGQ9</accession>
<comment type="caution">
    <text evidence="2">The sequence shown here is derived from an EMBL/GenBank/DDBJ whole genome shotgun (WGS) entry which is preliminary data.</text>
</comment>